<dbReference type="AlphaFoldDB" id="A0A401QLJ2"/>
<reference evidence="3 4" key="1">
    <citation type="journal article" date="2018" name="Nat. Ecol. Evol.">
        <title>Shark genomes provide insights into elasmobranch evolution and the origin of vertebrates.</title>
        <authorList>
            <person name="Hara Y"/>
            <person name="Yamaguchi K"/>
            <person name="Onimaru K"/>
            <person name="Kadota M"/>
            <person name="Koyanagi M"/>
            <person name="Keeley SD"/>
            <person name="Tatsumi K"/>
            <person name="Tanaka K"/>
            <person name="Motone F"/>
            <person name="Kageyama Y"/>
            <person name="Nozu R"/>
            <person name="Adachi N"/>
            <person name="Nishimura O"/>
            <person name="Nakagawa R"/>
            <person name="Tanegashima C"/>
            <person name="Kiyatake I"/>
            <person name="Matsumoto R"/>
            <person name="Murakumo K"/>
            <person name="Nishida K"/>
            <person name="Terakita A"/>
            <person name="Kuratani S"/>
            <person name="Sato K"/>
            <person name="Hyodo S Kuraku.S."/>
        </authorList>
    </citation>
    <scope>NUCLEOTIDE SEQUENCE [LARGE SCALE GENOMIC DNA]</scope>
</reference>
<feature type="region of interest" description="Disordered" evidence="1">
    <location>
        <begin position="93"/>
        <end position="136"/>
    </location>
</feature>
<gene>
    <name evidence="3" type="ORF">scyTo_0026848</name>
</gene>
<feature type="domain" description="Suppressor APC" evidence="2">
    <location>
        <begin position="16"/>
        <end position="93"/>
    </location>
</feature>
<dbReference type="PANTHER" id="PTHR14907:SF2">
    <property type="entry name" value="SUPPRESSOR APC DOMAIN-CONTAINING PROTEIN 2"/>
    <property type="match status" value="1"/>
</dbReference>
<dbReference type="Proteomes" id="UP000288216">
    <property type="component" value="Unassembled WGS sequence"/>
</dbReference>
<protein>
    <recommendedName>
        <fullName evidence="2">Suppressor APC domain-containing protein</fullName>
    </recommendedName>
</protein>
<name>A0A401QLJ2_SCYTO</name>
<evidence type="ECO:0000259" key="2">
    <source>
        <dbReference type="Pfam" id="PF25825"/>
    </source>
</evidence>
<dbReference type="InterPro" id="IPR026828">
    <property type="entry name" value="SAPC2_1/2"/>
</dbReference>
<evidence type="ECO:0000313" key="4">
    <source>
        <dbReference type="Proteomes" id="UP000288216"/>
    </source>
</evidence>
<organism evidence="3 4">
    <name type="scientific">Scyliorhinus torazame</name>
    <name type="common">Cloudy catshark</name>
    <name type="synonym">Catulus torazame</name>
    <dbReference type="NCBI Taxonomy" id="75743"/>
    <lineage>
        <taxon>Eukaryota</taxon>
        <taxon>Metazoa</taxon>
        <taxon>Chordata</taxon>
        <taxon>Craniata</taxon>
        <taxon>Vertebrata</taxon>
        <taxon>Chondrichthyes</taxon>
        <taxon>Elasmobranchii</taxon>
        <taxon>Galeomorphii</taxon>
        <taxon>Galeoidea</taxon>
        <taxon>Carcharhiniformes</taxon>
        <taxon>Scyliorhinidae</taxon>
        <taxon>Scyliorhinus</taxon>
    </lineage>
</organism>
<keyword evidence="4" id="KW-1185">Reference proteome</keyword>
<dbReference type="EMBL" id="BFAA01250256">
    <property type="protein sequence ID" value="GCB86202.1"/>
    <property type="molecule type" value="Genomic_DNA"/>
</dbReference>
<accession>A0A401QLJ2</accession>
<evidence type="ECO:0000313" key="3">
    <source>
        <dbReference type="EMBL" id="GCB86202.1"/>
    </source>
</evidence>
<sequence>MSRPELPQPRAEQRCLPRAFLLSLRTLFDILDQEGRGSVELREIESRWPGEGSREPALPPALLPCLRRAAAPGGQLTFPRLLAGIRTALQQQESLTPAEGLPQRPELLLDSSQRPDSAGRGRDNPAPGNTAWAGGE</sequence>
<dbReference type="InterPro" id="IPR057953">
    <property type="entry name" value="SAPC2_N"/>
</dbReference>
<evidence type="ECO:0000256" key="1">
    <source>
        <dbReference type="SAM" id="MobiDB-lite"/>
    </source>
</evidence>
<proteinExistence type="predicted"/>
<dbReference type="PANTHER" id="PTHR14907">
    <property type="entry name" value="FI14130P"/>
    <property type="match status" value="1"/>
</dbReference>
<dbReference type="Pfam" id="PF25825">
    <property type="entry name" value="SAPC2_N"/>
    <property type="match status" value="1"/>
</dbReference>
<dbReference type="OrthoDB" id="10035013at2759"/>
<comment type="caution">
    <text evidence="3">The sequence shown here is derived from an EMBL/GenBank/DDBJ whole genome shotgun (WGS) entry which is preliminary data.</text>
</comment>